<dbReference type="InterPro" id="IPR011006">
    <property type="entry name" value="CheY-like_superfamily"/>
</dbReference>
<dbReference type="PANTHER" id="PTHR48111">
    <property type="entry name" value="REGULATOR OF RPOS"/>
    <property type="match status" value="1"/>
</dbReference>
<dbReference type="InterPro" id="IPR016032">
    <property type="entry name" value="Sig_transdc_resp-reg_C-effctor"/>
</dbReference>
<dbReference type="InterPro" id="IPR039420">
    <property type="entry name" value="WalR-like"/>
</dbReference>
<protein>
    <submittedName>
        <fullName evidence="8">Response regulator transcription factor</fullName>
    </submittedName>
</protein>
<dbReference type="InterPro" id="IPR001789">
    <property type="entry name" value="Sig_transdc_resp-reg_receiver"/>
</dbReference>
<sequence>MRIAILDDEPQDRAFVARTLTEAGHVCYEFPNARTLSTRLRQDTFDLLILDWNMPDKSGVEILEWMRNNLELPVPALLLTNRSADEDIVTGLGAGADDYIVKPVQPPVLLARINALMRRSGPREATSGSETFGPYTLHPMRQNVTVDGDTIALTAKEFELTATLFRNLHRPLSRAYLLEMVWGRNPDLPTRTLDAHISRIRSKLGLRPERGYRLVPVYSYGYRLEAVGPDGEDGEH</sequence>
<dbReference type="SUPFAM" id="SSF52172">
    <property type="entry name" value="CheY-like"/>
    <property type="match status" value="1"/>
</dbReference>
<feature type="modified residue" description="4-aspartylphosphate" evidence="4">
    <location>
        <position position="51"/>
    </location>
</feature>
<evidence type="ECO:0000256" key="1">
    <source>
        <dbReference type="ARBA" id="ARBA00022553"/>
    </source>
</evidence>
<dbReference type="AlphaFoldDB" id="A0A437M809"/>
<keyword evidence="3 5" id="KW-0238">DNA-binding</keyword>
<evidence type="ECO:0000256" key="2">
    <source>
        <dbReference type="ARBA" id="ARBA00023012"/>
    </source>
</evidence>
<dbReference type="PROSITE" id="PS51755">
    <property type="entry name" value="OMPR_PHOB"/>
    <property type="match status" value="1"/>
</dbReference>
<dbReference type="InterPro" id="IPR036388">
    <property type="entry name" value="WH-like_DNA-bd_sf"/>
</dbReference>
<dbReference type="OrthoDB" id="9802426at2"/>
<organism evidence="8 9">
    <name type="scientific">Sphingomonas crocodyli</name>
    <dbReference type="NCBI Taxonomy" id="1979270"/>
    <lineage>
        <taxon>Bacteria</taxon>
        <taxon>Pseudomonadati</taxon>
        <taxon>Pseudomonadota</taxon>
        <taxon>Alphaproteobacteria</taxon>
        <taxon>Sphingomonadales</taxon>
        <taxon>Sphingomonadaceae</taxon>
        <taxon>Sphingomonas</taxon>
    </lineage>
</organism>
<proteinExistence type="predicted"/>
<dbReference type="GO" id="GO:0006355">
    <property type="term" value="P:regulation of DNA-templated transcription"/>
    <property type="evidence" value="ECO:0007669"/>
    <property type="project" value="InterPro"/>
</dbReference>
<reference evidence="8 9" key="1">
    <citation type="submission" date="2019-01" db="EMBL/GenBank/DDBJ databases">
        <authorList>
            <person name="Chen W.-M."/>
        </authorList>
    </citation>
    <scope>NUCLEOTIDE SEQUENCE [LARGE SCALE GENOMIC DNA]</scope>
    <source>
        <strain evidence="8 9">CCP-7</strain>
    </source>
</reference>
<keyword evidence="2" id="KW-0902">Two-component regulatory system</keyword>
<dbReference type="GO" id="GO:0000976">
    <property type="term" value="F:transcription cis-regulatory region binding"/>
    <property type="evidence" value="ECO:0007669"/>
    <property type="project" value="TreeGrafter"/>
</dbReference>
<gene>
    <name evidence="8" type="ORF">EOD43_07775</name>
</gene>
<dbReference type="SMART" id="SM00862">
    <property type="entry name" value="Trans_reg_C"/>
    <property type="match status" value="1"/>
</dbReference>
<dbReference type="Gene3D" id="1.10.10.10">
    <property type="entry name" value="Winged helix-like DNA-binding domain superfamily/Winged helix DNA-binding domain"/>
    <property type="match status" value="1"/>
</dbReference>
<dbReference type="GO" id="GO:0000156">
    <property type="term" value="F:phosphorelay response regulator activity"/>
    <property type="evidence" value="ECO:0007669"/>
    <property type="project" value="TreeGrafter"/>
</dbReference>
<dbReference type="Pfam" id="PF00486">
    <property type="entry name" value="Trans_reg_C"/>
    <property type="match status" value="1"/>
</dbReference>
<dbReference type="GO" id="GO:0005829">
    <property type="term" value="C:cytosol"/>
    <property type="evidence" value="ECO:0007669"/>
    <property type="project" value="TreeGrafter"/>
</dbReference>
<evidence type="ECO:0000256" key="3">
    <source>
        <dbReference type="ARBA" id="ARBA00023125"/>
    </source>
</evidence>
<feature type="domain" description="Response regulatory" evidence="6">
    <location>
        <begin position="2"/>
        <end position="117"/>
    </location>
</feature>
<dbReference type="Gene3D" id="3.40.50.2300">
    <property type="match status" value="1"/>
</dbReference>
<accession>A0A437M809</accession>
<feature type="DNA-binding region" description="OmpR/PhoB-type" evidence="5">
    <location>
        <begin position="127"/>
        <end position="226"/>
    </location>
</feature>
<evidence type="ECO:0000313" key="9">
    <source>
        <dbReference type="Proteomes" id="UP000282971"/>
    </source>
</evidence>
<evidence type="ECO:0000256" key="5">
    <source>
        <dbReference type="PROSITE-ProRule" id="PRU01091"/>
    </source>
</evidence>
<keyword evidence="9" id="KW-1185">Reference proteome</keyword>
<dbReference type="CDD" id="cd00383">
    <property type="entry name" value="trans_reg_C"/>
    <property type="match status" value="1"/>
</dbReference>
<name>A0A437M809_9SPHN</name>
<feature type="domain" description="OmpR/PhoB-type" evidence="7">
    <location>
        <begin position="127"/>
        <end position="226"/>
    </location>
</feature>
<dbReference type="PROSITE" id="PS50110">
    <property type="entry name" value="RESPONSE_REGULATORY"/>
    <property type="match status" value="1"/>
</dbReference>
<evidence type="ECO:0000259" key="6">
    <source>
        <dbReference type="PROSITE" id="PS50110"/>
    </source>
</evidence>
<keyword evidence="1 4" id="KW-0597">Phosphoprotein</keyword>
<dbReference type="InterPro" id="IPR001867">
    <property type="entry name" value="OmpR/PhoB-type_DNA-bd"/>
</dbReference>
<dbReference type="Proteomes" id="UP000282971">
    <property type="component" value="Unassembled WGS sequence"/>
</dbReference>
<dbReference type="SMART" id="SM00448">
    <property type="entry name" value="REC"/>
    <property type="match status" value="1"/>
</dbReference>
<dbReference type="GO" id="GO:0032993">
    <property type="term" value="C:protein-DNA complex"/>
    <property type="evidence" value="ECO:0007669"/>
    <property type="project" value="TreeGrafter"/>
</dbReference>
<dbReference type="EMBL" id="SACN01000001">
    <property type="protein sequence ID" value="RVT93753.1"/>
    <property type="molecule type" value="Genomic_DNA"/>
</dbReference>
<evidence type="ECO:0000259" key="7">
    <source>
        <dbReference type="PROSITE" id="PS51755"/>
    </source>
</evidence>
<evidence type="ECO:0000256" key="4">
    <source>
        <dbReference type="PROSITE-ProRule" id="PRU00169"/>
    </source>
</evidence>
<evidence type="ECO:0000313" key="8">
    <source>
        <dbReference type="EMBL" id="RVT93753.1"/>
    </source>
</evidence>
<dbReference type="SUPFAM" id="SSF46894">
    <property type="entry name" value="C-terminal effector domain of the bipartite response regulators"/>
    <property type="match status" value="1"/>
</dbReference>
<dbReference type="PANTHER" id="PTHR48111:SF40">
    <property type="entry name" value="PHOSPHATE REGULON TRANSCRIPTIONAL REGULATORY PROTEIN PHOB"/>
    <property type="match status" value="1"/>
</dbReference>
<dbReference type="Pfam" id="PF00072">
    <property type="entry name" value="Response_reg"/>
    <property type="match status" value="1"/>
</dbReference>
<dbReference type="Gene3D" id="6.10.250.690">
    <property type="match status" value="1"/>
</dbReference>
<comment type="caution">
    <text evidence="8">The sequence shown here is derived from an EMBL/GenBank/DDBJ whole genome shotgun (WGS) entry which is preliminary data.</text>
</comment>
<dbReference type="RefSeq" id="WP_127742685.1">
    <property type="nucleotide sequence ID" value="NZ_SACN01000001.1"/>
</dbReference>